<reference evidence="2 3" key="1">
    <citation type="submission" date="2023-08" db="EMBL/GenBank/DDBJ databases">
        <title>Oxalobacteraceae gen .nov., isolated from river sludge outside the plant.</title>
        <authorList>
            <person name="Zhao S.Y."/>
        </authorList>
    </citation>
    <scope>NUCLEOTIDE SEQUENCE [LARGE SCALE GENOMIC DNA]</scope>
    <source>
        <strain evidence="2 3">R-40</strain>
    </source>
</reference>
<keyword evidence="1" id="KW-0472">Membrane</keyword>
<gene>
    <name evidence="2" type="ORF">Q8A64_05065</name>
</gene>
<keyword evidence="1" id="KW-0812">Transmembrane</keyword>
<feature type="transmembrane region" description="Helical" evidence="1">
    <location>
        <begin position="12"/>
        <end position="35"/>
    </location>
</feature>
<name>A0ABU1BN99_9BURK</name>
<sequence>MIFSNSLKKQRGATLVVGLIMLALITVMVATAFTLSTTNLKSVGNMQFRNEALAAANKAIEQVLSSPFTLSPTAETIEVDINNDDTADYTVAIATPVCVRATPAGTTTKSSISLGQSMSMVTDWNTVWELDATVTDAKSGAFIRTRSGVRVVRSDSQKKTECP</sequence>
<dbReference type="Proteomes" id="UP001225596">
    <property type="component" value="Unassembled WGS sequence"/>
</dbReference>
<proteinExistence type="predicted"/>
<dbReference type="RefSeq" id="WP_338435711.1">
    <property type="nucleotide sequence ID" value="NZ_JAUYVH010000002.1"/>
</dbReference>
<evidence type="ECO:0000313" key="3">
    <source>
        <dbReference type="Proteomes" id="UP001225596"/>
    </source>
</evidence>
<keyword evidence="1" id="KW-1133">Transmembrane helix</keyword>
<accession>A0ABU1BN99</accession>
<evidence type="ECO:0000256" key="1">
    <source>
        <dbReference type="SAM" id="Phobius"/>
    </source>
</evidence>
<organism evidence="2 3">
    <name type="scientific">Keguizhuia sedimenti</name>
    <dbReference type="NCBI Taxonomy" id="3064264"/>
    <lineage>
        <taxon>Bacteria</taxon>
        <taxon>Pseudomonadati</taxon>
        <taxon>Pseudomonadota</taxon>
        <taxon>Betaproteobacteria</taxon>
        <taxon>Burkholderiales</taxon>
        <taxon>Oxalobacteraceae</taxon>
        <taxon>Keguizhuia</taxon>
    </lineage>
</organism>
<evidence type="ECO:0000313" key="2">
    <source>
        <dbReference type="EMBL" id="MDQ9169778.1"/>
    </source>
</evidence>
<dbReference type="EMBL" id="JAUYVH010000002">
    <property type="protein sequence ID" value="MDQ9169778.1"/>
    <property type="molecule type" value="Genomic_DNA"/>
</dbReference>
<keyword evidence="3" id="KW-1185">Reference proteome</keyword>
<comment type="caution">
    <text evidence="2">The sequence shown here is derived from an EMBL/GenBank/DDBJ whole genome shotgun (WGS) entry which is preliminary data.</text>
</comment>
<protein>
    <submittedName>
        <fullName evidence="2">Pilus assembly PilX N-terminal domain-containing protein</fullName>
    </submittedName>
</protein>